<dbReference type="EMBL" id="UINC01132175">
    <property type="protein sequence ID" value="SVD14324.1"/>
    <property type="molecule type" value="Genomic_DNA"/>
</dbReference>
<gene>
    <name evidence="1" type="ORF">METZ01_LOCUS367178</name>
</gene>
<feature type="non-terminal residue" evidence="1">
    <location>
        <position position="1"/>
    </location>
</feature>
<sequence length="109" mass="12024">DAFKNRVVPEANGQAAQLRAEAQAYKEQVVARADGAAQRFIAVYDEYNLARDVTKQRIYLETMESVFRDMNKVIIDSGEGGTGVVPYLPLPEIQKRVGSTSSDSSGDRQ</sequence>
<accession>A0A382SWR1</accession>
<reference evidence="1" key="1">
    <citation type="submission" date="2018-05" db="EMBL/GenBank/DDBJ databases">
        <authorList>
            <person name="Lanie J.A."/>
            <person name="Ng W.-L."/>
            <person name="Kazmierczak K.M."/>
            <person name="Andrzejewski T.M."/>
            <person name="Davidsen T.M."/>
            <person name="Wayne K.J."/>
            <person name="Tettelin H."/>
            <person name="Glass J.I."/>
            <person name="Rusch D."/>
            <person name="Podicherti R."/>
            <person name="Tsui H.-C.T."/>
            <person name="Winkler M.E."/>
        </authorList>
    </citation>
    <scope>NUCLEOTIDE SEQUENCE</scope>
</reference>
<proteinExistence type="predicted"/>
<dbReference type="AlphaFoldDB" id="A0A382SWR1"/>
<name>A0A382SWR1_9ZZZZ</name>
<evidence type="ECO:0008006" key="2">
    <source>
        <dbReference type="Google" id="ProtNLM"/>
    </source>
</evidence>
<protein>
    <recommendedName>
        <fullName evidence="2">Band 7 domain-containing protein</fullName>
    </recommendedName>
</protein>
<evidence type="ECO:0000313" key="1">
    <source>
        <dbReference type="EMBL" id="SVD14324.1"/>
    </source>
</evidence>
<organism evidence="1">
    <name type="scientific">marine metagenome</name>
    <dbReference type="NCBI Taxonomy" id="408172"/>
    <lineage>
        <taxon>unclassified sequences</taxon>
        <taxon>metagenomes</taxon>
        <taxon>ecological metagenomes</taxon>
    </lineage>
</organism>